<dbReference type="InterPro" id="IPR000711">
    <property type="entry name" value="ATPase_OSCP/dsu"/>
</dbReference>
<evidence type="ECO:0000256" key="13">
    <source>
        <dbReference type="HAMAP-Rule" id="MF_01398"/>
    </source>
</evidence>
<evidence type="ECO:0000256" key="3">
    <source>
        <dbReference type="ARBA" id="ARBA00022475"/>
    </source>
</evidence>
<keyword evidence="2 13" id="KW-0813">Transport</keyword>
<dbReference type="HAMAP" id="MF_01398">
    <property type="entry name" value="ATP_synth_b_bprime"/>
    <property type="match status" value="1"/>
</dbReference>
<name>A0A2M8QCH0_9CHLR</name>
<comment type="subunit">
    <text evidence="13">F-type ATPases have 2 components, F(1) - the catalytic core - and F(0) - the membrane proton channel. F(1) has five subunits: alpha(3), beta(3), gamma(1), delta(1), epsilon(1). F(0) has three main subunits: a(1), b(2) and c(10-14). The alpha and beta chains form an alternating ring which encloses part of the gamma chain. F(1) is attached to F(0) by a central stalk formed by the gamma and epsilon chains, while a peripheral stalk is formed by the delta and b chains.</text>
</comment>
<proteinExistence type="inferred from homology"/>
<comment type="function">
    <text evidence="14">This protein is part of the stalk that links CF(0) to CF(1). It either transmits conformational changes from CF(0) to CF(1) or is implicated in proton conduction.</text>
</comment>
<dbReference type="PANTHER" id="PTHR33445">
    <property type="entry name" value="ATP SYNTHASE SUBUNIT B', CHLOROPLASTIC"/>
    <property type="match status" value="1"/>
</dbReference>
<keyword evidence="6 13" id="KW-0375">Hydrogen ion transport</keyword>
<evidence type="ECO:0000256" key="2">
    <source>
        <dbReference type="ARBA" id="ARBA00022448"/>
    </source>
</evidence>
<protein>
    <recommendedName>
        <fullName evidence="13 14">Multifunctional fusion protein</fullName>
    </recommendedName>
    <domain>
        <recommendedName>
            <fullName evidence="13">ATP synthase subunit b</fullName>
        </recommendedName>
        <alternativeName>
            <fullName evidence="13">ATP synthase F(0) sector subunit b</fullName>
        </alternativeName>
        <alternativeName>
            <fullName evidence="13">ATPase subunit I</fullName>
        </alternativeName>
        <alternativeName>
            <fullName evidence="13">F-type ATPase subunit b</fullName>
            <shortName evidence="13">F-ATPase subunit b</shortName>
        </alternativeName>
    </domain>
    <domain>
        <recommendedName>
            <fullName evidence="14">ATP synthase subunit delta</fullName>
        </recommendedName>
        <alternativeName>
            <fullName evidence="14">ATP synthase F(1) sector subunit delta</fullName>
        </alternativeName>
        <alternativeName>
            <fullName evidence="14">F-type ATPase subunit delta</fullName>
            <shortName evidence="14">F-ATPase subunit delta</shortName>
        </alternativeName>
    </domain>
</protein>
<dbReference type="Pfam" id="PF00430">
    <property type="entry name" value="ATP-synt_B"/>
    <property type="match status" value="1"/>
</dbReference>
<evidence type="ECO:0000256" key="12">
    <source>
        <dbReference type="ARBA" id="ARBA00037847"/>
    </source>
</evidence>
<keyword evidence="10 13" id="KW-0066">ATP synthesis</keyword>
<reference evidence="16 17" key="1">
    <citation type="submission" date="2017-11" db="EMBL/GenBank/DDBJ databases">
        <title>Evolution of Phototrophy in the Chloroflexi Phylum Driven by Horizontal Gene Transfer.</title>
        <authorList>
            <person name="Ward L.M."/>
            <person name="Hemp J."/>
            <person name="Shih P.M."/>
            <person name="Mcglynn S.E."/>
            <person name="Fischer W."/>
        </authorList>
    </citation>
    <scope>NUCLEOTIDE SEQUENCE [LARGE SCALE GENOMIC DNA]</scope>
    <source>
        <strain evidence="16">JP3_7</strain>
    </source>
</reference>
<comment type="subcellular location">
    <subcellularLocation>
        <location evidence="14">Cell membrane</location>
        <topology evidence="14">Peripheral membrane protein</topology>
    </subcellularLocation>
    <subcellularLocation>
        <location evidence="13">Cell membrane</location>
        <topology evidence="13">Single-pass membrane protein</topology>
    </subcellularLocation>
    <subcellularLocation>
        <location evidence="12">Endomembrane system</location>
        <topology evidence="12">Single-pass membrane protein</topology>
    </subcellularLocation>
</comment>
<dbReference type="InterPro" id="IPR050059">
    <property type="entry name" value="ATP_synthase_B_chain"/>
</dbReference>
<evidence type="ECO:0000256" key="9">
    <source>
        <dbReference type="ARBA" id="ARBA00023136"/>
    </source>
</evidence>
<dbReference type="Pfam" id="PF00213">
    <property type="entry name" value="OSCP"/>
    <property type="match status" value="1"/>
</dbReference>
<dbReference type="InterPro" id="IPR005864">
    <property type="entry name" value="ATP_synth_F0_bsu_bac"/>
</dbReference>
<comment type="function">
    <text evidence="11 13">F(1)F(0) ATP synthase produces ATP from ADP in the presence of a proton or sodium gradient. F-type ATPases consist of two structural domains, F(1) containing the extramembraneous catalytic core and F(0) containing the membrane proton channel, linked together by a central stalk and a peripheral stalk. During catalysis, ATP synthesis in the catalytic domain of F(1) is coupled via a rotary mechanism of the central stalk subunits to proton translocation.</text>
</comment>
<comment type="function">
    <text evidence="13">Component of the F(0) channel, it forms part of the peripheral stalk, linking F(1) to F(0).</text>
</comment>
<comment type="similarity">
    <text evidence="14">Belongs to the ATPase delta chain family.</text>
</comment>
<evidence type="ECO:0000313" key="16">
    <source>
        <dbReference type="EMBL" id="PJF47501.1"/>
    </source>
</evidence>
<dbReference type="InterPro" id="IPR002146">
    <property type="entry name" value="ATP_synth_b/b'su_bac/chlpt"/>
</dbReference>
<keyword evidence="7 13" id="KW-1133">Transmembrane helix</keyword>
<evidence type="ECO:0000256" key="10">
    <source>
        <dbReference type="ARBA" id="ARBA00023310"/>
    </source>
</evidence>
<evidence type="ECO:0000256" key="4">
    <source>
        <dbReference type="ARBA" id="ARBA00022547"/>
    </source>
</evidence>
<keyword evidence="5 13" id="KW-0812">Transmembrane</keyword>
<dbReference type="GO" id="GO:0046961">
    <property type="term" value="F:proton-transporting ATPase activity, rotational mechanism"/>
    <property type="evidence" value="ECO:0007669"/>
    <property type="project" value="TreeGrafter"/>
</dbReference>
<comment type="similarity">
    <text evidence="1 13">Belongs to the ATPase B chain family.</text>
</comment>
<keyword evidence="3 13" id="KW-1003">Cell membrane</keyword>
<dbReference type="PANTHER" id="PTHR33445:SF1">
    <property type="entry name" value="ATP SYNTHASE SUBUNIT B"/>
    <property type="match status" value="1"/>
</dbReference>
<evidence type="ECO:0000256" key="15">
    <source>
        <dbReference type="SAM" id="Coils"/>
    </source>
</evidence>
<evidence type="ECO:0000256" key="6">
    <source>
        <dbReference type="ARBA" id="ARBA00022781"/>
    </source>
</evidence>
<evidence type="ECO:0000313" key="17">
    <source>
        <dbReference type="Proteomes" id="UP000230790"/>
    </source>
</evidence>
<keyword evidence="9 13" id="KW-0472">Membrane</keyword>
<feature type="coiled-coil region" evidence="15">
    <location>
        <begin position="45"/>
        <end position="126"/>
    </location>
</feature>
<dbReference type="GO" id="GO:0045259">
    <property type="term" value="C:proton-transporting ATP synthase complex"/>
    <property type="evidence" value="ECO:0007669"/>
    <property type="project" value="UniProtKB-KW"/>
</dbReference>
<dbReference type="CDD" id="cd06503">
    <property type="entry name" value="ATP-synt_Fo_b"/>
    <property type="match status" value="1"/>
</dbReference>
<keyword evidence="4 13" id="KW-0138">CF(0)</keyword>
<keyword evidence="14" id="KW-0139">CF(1)</keyword>
<dbReference type="GO" id="GO:0046933">
    <property type="term" value="F:proton-transporting ATP synthase activity, rotational mechanism"/>
    <property type="evidence" value="ECO:0007669"/>
    <property type="project" value="UniProtKB-UniRule"/>
</dbReference>
<comment type="caution">
    <text evidence="16">The sequence shown here is derived from an EMBL/GenBank/DDBJ whole genome shotgun (WGS) entry which is preliminary data.</text>
</comment>
<keyword evidence="15" id="KW-0175">Coiled coil</keyword>
<evidence type="ECO:0000256" key="5">
    <source>
        <dbReference type="ARBA" id="ARBA00022692"/>
    </source>
</evidence>
<evidence type="ECO:0000256" key="14">
    <source>
        <dbReference type="HAMAP-Rule" id="MF_01416"/>
    </source>
</evidence>
<sequence>MAAEGGGAPNPFEGLGINLVQFLAQLINFLLIMYFLNGMVIRPVLRNLEARRKRIEESLENARLADERLANVEKDYQAKLNEAAAEAQKIRAEAVNAAQQEAQRIRQEAQAEIERMRQQARIDAQAERNQLLADARNQIVALVIAATNKLVGESLDANRQKALINDFFSKVPAAKIAGVSVNGAPVVVTSALPLTAEEQSRVKADLSKQIGAIENITFDVDPSILGGLVVRVGDKVIDDSVLSKVNTLRQQLSA</sequence>
<evidence type="ECO:0000256" key="11">
    <source>
        <dbReference type="ARBA" id="ARBA00025198"/>
    </source>
</evidence>
<dbReference type="Proteomes" id="UP000230790">
    <property type="component" value="Unassembled WGS sequence"/>
</dbReference>
<dbReference type="PRINTS" id="PR00125">
    <property type="entry name" value="ATPASEDELTA"/>
</dbReference>
<organism evidence="16 17">
    <name type="scientific">Candidatus Thermofonsia Clade 3 bacterium</name>
    <dbReference type="NCBI Taxonomy" id="2364212"/>
    <lineage>
        <taxon>Bacteria</taxon>
        <taxon>Bacillati</taxon>
        <taxon>Chloroflexota</taxon>
        <taxon>Candidatus Thermofontia</taxon>
        <taxon>Candidatus Thermofonsia Clade 3</taxon>
    </lineage>
</organism>
<dbReference type="GO" id="GO:0005886">
    <property type="term" value="C:plasma membrane"/>
    <property type="evidence" value="ECO:0007669"/>
    <property type="project" value="UniProtKB-SubCell"/>
</dbReference>
<dbReference type="HAMAP" id="MF_01416">
    <property type="entry name" value="ATP_synth_delta_bact"/>
    <property type="match status" value="1"/>
</dbReference>
<gene>
    <name evidence="13 16" type="primary">atpF</name>
    <name evidence="14" type="synonym">atpH</name>
    <name evidence="16" type="ORF">CUN48_08360</name>
</gene>
<dbReference type="NCBIfam" id="TIGR01144">
    <property type="entry name" value="ATP_synt_b"/>
    <property type="match status" value="1"/>
</dbReference>
<keyword evidence="8 13" id="KW-0406">Ion transport</keyword>
<accession>A0A2M8QCH0</accession>
<dbReference type="AlphaFoldDB" id="A0A2M8QCH0"/>
<feature type="transmembrane region" description="Helical" evidence="13">
    <location>
        <begin position="22"/>
        <end position="45"/>
    </location>
</feature>
<evidence type="ECO:0000256" key="7">
    <source>
        <dbReference type="ARBA" id="ARBA00022989"/>
    </source>
</evidence>
<evidence type="ECO:0000256" key="8">
    <source>
        <dbReference type="ARBA" id="ARBA00023065"/>
    </source>
</evidence>
<evidence type="ECO:0000256" key="1">
    <source>
        <dbReference type="ARBA" id="ARBA00005513"/>
    </source>
</evidence>
<dbReference type="GO" id="GO:0012505">
    <property type="term" value="C:endomembrane system"/>
    <property type="evidence" value="ECO:0007669"/>
    <property type="project" value="UniProtKB-SubCell"/>
</dbReference>
<dbReference type="EMBL" id="PGTN01000046">
    <property type="protein sequence ID" value="PJF47501.1"/>
    <property type="molecule type" value="Genomic_DNA"/>
</dbReference>